<sequence>MKLKSIAFLTALVATPALSHSIYTLPSDFTISDAKGDWVSFDVSATNVVFSALKPASAEKVRIFHPDGTSASPDAIIKGKRRSTFDYFFDQAGTYKVVNTFGPSHFTVYQDGDQRQRLFANKAERDALLPNGAEKVNTLRSERKSETYVTVAAPNDKTLALSGKGFEMKPHTHPADIIEGEQVTFQYFYNGKPAADIEVVVTPDGVRYRNDAKMLNLKTDKDGKVSFTPEMPGRYLAEASYSMASPKDPLADRHSYGLNTVFEAQLD</sequence>
<dbReference type="RefSeq" id="WP_095505590.1">
    <property type="nucleotide sequence ID" value="NZ_BSNC01000003.1"/>
</dbReference>
<evidence type="ECO:0000313" key="2">
    <source>
        <dbReference type="EMBL" id="GLP95594.1"/>
    </source>
</evidence>
<evidence type="ECO:0000256" key="1">
    <source>
        <dbReference type="SAM" id="SignalP"/>
    </source>
</evidence>
<gene>
    <name evidence="2" type="ORF">GCM10007895_09000</name>
</gene>
<dbReference type="EMBL" id="BSNC01000003">
    <property type="protein sequence ID" value="GLP95594.1"/>
    <property type="molecule type" value="Genomic_DNA"/>
</dbReference>
<keyword evidence="3" id="KW-1185">Reference proteome</keyword>
<comment type="caution">
    <text evidence="2">The sequence shown here is derived from an EMBL/GenBank/DDBJ whole genome shotgun (WGS) entry which is preliminary data.</text>
</comment>
<dbReference type="InterPro" id="IPR019613">
    <property type="entry name" value="DUF4198"/>
</dbReference>
<reference evidence="2" key="1">
    <citation type="journal article" date="2014" name="Int. J. Syst. Evol. Microbiol.">
        <title>Complete genome sequence of Corynebacterium casei LMG S-19264T (=DSM 44701T), isolated from a smear-ripened cheese.</title>
        <authorList>
            <consortium name="US DOE Joint Genome Institute (JGI-PGF)"/>
            <person name="Walter F."/>
            <person name="Albersmeier A."/>
            <person name="Kalinowski J."/>
            <person name="Ruckert C."/>
        </authorList>
    </citation>
    <scope>NUCLEOTIDE SEQUENCE</scope>
    <source>
        <strain evidence="2">NBRC 101628</strain>
    </source>
</reference>
<dbReference type="Proteomes" id="UP001161422">
    <property type="component" value="Unassembled WGS sequence"/>
</dbReference>
<keyword evidence="1" id="KW-0732">Signal</keyword>
<dbReference type="Pfam" id="PF10670">
    <property type="entry name" value="DUF4198"/>
    <property type="match status" value="1"/>
</dbReference>
<name>A0AA37RVD3_9GAMM</name>
<protein>
    <submittedName>
        <fullName evidence="2">Nickel transporter</fullName>
    </submittedName>
</protein>
<feature type="signal peptide" evidence="1">
    <location>
        <begin position="1"/>
        <end position="19"/>
    </location>
</feature>
<reference evidence="2" key="2">
    <citation type="submission" date="2023-01" db="EMBL/GenBank/DDBJ databases">
        <title>Draft genome sequence of Paraferrimonas sedimenticola strain NBRC 101628.</title>
        <authorList>
            <person name="Sun Q."/>
            <person name="Mori K."/>
        </authorList>
    </citation>
    <scope>NUCLEOTIDE SEQUENCE</scope>
    <source>
        <strain evidence="2">NBRC 101628</strain>
    </source>
</reference>
<feature type="chain" id="PRO_5041419121" evidence="1">
    <location>
        <begin position="20"/>
        <end position="267"/>
    </location>
</feature>
<proteinExistence type="predicted"/>
<accession>A0AA37RVD3</accession>
<evidence type="ECO:0000313" key="3">
    <source>
        <dbReference type="Proteomes" id="UP001161422"/>
    </source>
</evidence>
<organism evidence="2 3">
    <name type="scientific">Paraferrimonas sedimenticola</name>
    <dbReference type="NCBI Taxonomy" id="375674"/>
    <lineage>
        <taxon>Bacteria</taxon>
        <taxon>Pseudomonadati</taxon>
        <taxon>Pseudomonadota</taxon>
        <taxon>Gammaproteobacteria</taxon>
        <taxon>Alteromonadales</taxon>
        <taxon>Ferrimonadaceae</taxon>
        <taxon>Paraferrimonas</taxon>
    </lineage>
</organism>
<dbReference type="AlphaFoldDB" id="A0AA37RVD3"/>